<dbReference type="EMBL" id="BAAAYV010000005">
    <property type="protein sequence ID" value="GAA3653155.1"/>
    <property type="molecule type" value="Genomic_DNA"/>
</dbReference>
<evidence type="ECO:0000313" key="5">
    <source>
        <dbReference type="EMBL" id="GAA3653155.1"/>
    </source>
</evidence>
<keyword evidence="3" id="KW-1133">Transmembrane helix</keyword>
<evidence type="ECO:0000256" key="1">
    <source>
        <dbReference type="ARBA" id="ARBA00006739"/>
    </source>
</evidence>
<dbReference type="PANTHER" id="PTHR48090">
    <property type="entry name" value="UNDECAPRENYL-PHOSPHATE 4-DEOXY-4-FORMAMIDO-L-ARABINOSE TRANSFERASE-RELATED"/>
    <property type="match status" value="1"/>
</dbReference>
<protein>
    <submittedName>
        <fullName evidence="5">Glycosyltransferase family 2 protein</fullName>
    </submittedName>
</protein>
<dbReference type="PANTHER" id="PTHR48090:SF7">
    <property type="entry name" value="RFBJ PROTEIN"/>
    <property type="match status" value="1"/>
</dbReference>
<dbReference type="Gene3D" id="3.90.550.10">
    <property type="entry name" value="Spore Coat Polysaccharide Biosynthesis Protein SpsA, Chain A"/>
    <property type="match status" value="1"/>
</dbReference>
<dbReference type="Proteomes" id="UP001410795">
    <property type="component" value="Unassembled WGS sequence"/>
</dbReference>
<dbReference type="InterPro" id="IPR001173">
    <property type="entry name" value="Glyco_trans_2-like"/>
</dbReference>
<comment type="similarity">
    <text evidence="1">Belongs to the glycosyltransferase 2 family.</text>
</comment>
<organism evidence="5 6">
    <name type="scientific">Microbacterium marinilacus</name>
    <dbReference type="NCBI Taxonomy" id="415209"/>
    <lineage>
        <taxon>Bacteria</taxon>
        <taxon>Bacillati</taxon>
        <taxon>Actinomycetota</taxon>
        <taxon>Actinomycetes</taxon>
        <taxon>Micrococcales</taxon>
        <taxon>Microbacteriaceae</taxon>
        <taxon>Microbacterium</taxon>
    </lineage>
</organism>
<evidence type="ECO:0000256" key="3">
    <source>
        <dbReference type="SAM" id="Phobius"/>
    </source>
</evidence>
<gene>
    <name evidence="5" type="ORF">GCM10022202_11300</name>
</gene>
<evidence type="ECO:0000313" key="6">
    <source>
        <dbReference type="Proteomes" id="UP001410795"/>
    </source>
</evidence>
<feature type="region of interest" description="Disordered" evidence="2">
    <location>
        <begin position="1"/>
        <end position="26"/>
    </location>
</feature>
<feature type="transmembrane region" description="Helical" evidence="3">
    <location>
        <begin position="293"/>
        <end position="316"/>
    </location>
</feature>
<keyword evidence="3" id="KW-0472">Membrane</keyword>
<feature type="domain" description="Glycosyltransferase 2-like" evidence="4">
    <location>
        <begin position="36"/>
        <end position="187"/>
    </location>
</feature>
<dbReference type="CDD" id="cd04179">
    <property type="entry name" value="DPM_DPG-synthase_like"/>
    <property type="match status" value="1"/>
</dbReference>
<feature type="transmembrane region" description="Helical" evidence="3">
    <location>
        <begin position="255"/>
        <end position="281"/>
    </location>
</feature>
<keyword evidence="3" id="KW-0812">Transmembrane</keyword>
<dbReference type="RefSeq" id="WP_308122715.1">
    <property type="nucleotide sequence ID" value="NZ_JAIJZW010000001.1"/>
</dbReference>
<dbReference type="Pfam" id="PF00535">
    <property type="entry name" value="Glycos_transf_2"/>
    <property type="match status" value="1"/>
</dbReference>
<name>A0ABP7B8T8_9MICO</name>
<comment type="caution">
    <text evidence="5">The sequence shown here is derived from an EMBL/GenBank/DDBJ whole genome shotgun (WGS) entry which is preliminary data.</text>
</comment>
<dbReference type="InterPro" id="IPR050256">
    <property type="entry name" value="Glycosyltransferase_2"/>
</dbReference>
<accession>A0ABP7B8T8</accession>
<proteinExistence type="inferred from homology"/>
<evidence type="ECO:0000256" key="2">
    <source>
        <dbReference type="SAM" id="MobiDB-lite"/>
    </source>
</evidence>
<sequence>MSTEMTTLDAPENLEPANATPATAARPETEPVIAAIVPCYNEELAVAKVVEDLRAAVPGLVVYVYDNNSTDATADVARAAGAIVRHEELKGKGNVVRRAFADVDADVYVMIDGDDTYDAAALPEMIRVLREGPYDHVLGVRSQETETAYRPGHELGNRGFNWLVGSVFGTHVSDMLSGYRVMSRRFVKSFPAASREFEIETELTVHVMSIRVPHAEVAVGFKDRPAGSESKLRTYHDGFRILALIGQLIRHERPLLFYGIFGALLALVGVVLGIPVIVEYFDTGLVPRLPTAVLALGFVLFGALAWVIGLVLDGVLRSRREMSRLTYLTYAPPA</sequence>
<feature type="compositionally biased region" description="Low complexity" evidence="2">
    <location>
        <begin position="15"/>
        <end position="26"/>
    </location>
</feature>
<keyword evidence="6" id="KW-1185">Reference proteome</keyword>
<evidence type="ECO:0000259" key="4">
    <source>
        <dbReference type="Pfam" id="PF00535"/>
    </source>
</evidence>
<dbReference type="InterPro" id="IPR029044">
    <property type="entry name" value="Nucleotide-diphossugar_trans"/>
</dbReference>
<dbReference type="SUPFAM" id="SSF53448">
    <property type="entry name" value="Nucleotide-diphospho-sugar transferases"/>
    <property type="match status" value="1"/>
</dbReference>
<reference evidence="6" key="1">
    <citation type="journal article" date="2019" name="Int. J. Syst. Evol. Microbiol.">
        <title>The Global Catalogue of Microorganisms (GCM) 10K type strain sequencing project: providing services to taxonomists for standard genome sequencing and annotation.</title>
        <authorList>
            <consortium name="The Broad Institute Genomics Platform"/>
            <consortium name="The Broad Institute Genome Sequencing Center for Infectious Disease"/>
            <person name="Wu L."/>
            <person name="Ma J."/>
        </authorList>
    </citation>
    <scope>NUCLEOTIDE SEQUENCE [LARGE SCALE GENOMIC DNA]</scope>
    <source>
        <strain evidence="6">JCM 16546</strain>
    </source>
</reference>